<feature type="transmembrane region" description="Helical" evidence="10">
    <location>
        <begin position="389"/>
        <end position="407"/>
    </location>
</feature>
<evidence type="ECO:0000256" key="5">
    <source>
        <dbReference type="ARBA" id="ARBA00022679"/>
    </source>
</evidence>
<evidence type="ECO:0000259" key="11">
    <source>
        <dbReference type="Pfam" id="PF02366"/>
    </source>
</evidence>
<feature type="transmembrane region" description="Helical" evidence="10">
    <location>
        <begin position="92"/>
        <end position="110"/>
    </location>
</feature>
<dbReference type="Pfam" id="PF02366">
    <property type="entry name" value="PMT"/>
    <property type="match status" value="1"/>
</dbReference>
<feature type="transmembrane region" description="Helical" evidence="10">
    <location>
        <begin position="140"/>
        <end position="161"/>
    </location>
</feature>
<evidence type="ECO:0000256" key="4">
    <source>
        <dbReference type="ARBA" id="ARBA00022676"/>
    </source>
</evidence>
<feature type="transmembrane region" description="Helical" evidence="10">
    <location>
        <begin position="117"/>
        <end position="134"/>
    </location>
</feature>
<accession>A0A6J4VCG9</accession>
<dbReference type="InterPro" id="IPR032421">
    <property type="entry name" value="PMT_4TMC"/>
</dbReference>
<comment type="function">
    <text evidence="10">Protein O-mannosyltransferase that catalyzes the transfer of a single mannose residue from a polyprenol phospho-mannosyl lipidic donor to the hydroxyl group of selected serine and threonine residues in acceptor proteins.</text>
</comment>
<reference evidence="13" key="1">
    <citation type="submission" date="2020-02" db="EMBL/GenBank/DDBJ databases">
        <authorList>
            <person name="Meier V. D."/>
        </authorList>
    </citation>
    <scope>NUCLEOTIDE SEQUENCE</scope>
    <source>
        <strain evidence="13">AVDCRST_MAG81</strain>
    </source>
</reference>
<dbReference type="PANTHER" id="PTHR10050:SF46">
    <property type="entry name" value="PROTEIN O-MANNOSYL-TRANSFERASE 2"/>
    <property type="match status" value="1"/>
</dbReference>
<dbReference type="EC" id="2.4.1.-" evidence="10"/>
<evidence type="ECO:0000256" key="2">
    <source>
        <dbReference type="ARBA" id="ARBA00004922"/>
    </source>
</evidence>
<feature type="transmembrane region" description="Helical" evidence="10">
    <location>
        <begin position="182"/>
        <end position="205"/>
    </location>
</feature>
<feature type="transmembrane region" description="Helical" evidence="10">
    <location>
        <begin position="445"/>
        <end position="469"/>
    </location>
</feature>
<evidence type="ECO:0000256" key="9">
    <source>
        <dbReference type="ARBA" id="ARBA00093617"/>
    </source>
</evidence>
<feature type="transmembrane region" description="Helical" evidence="10">
    <location>
        <begin position="235"/>
        <end position="252"/>
    </location>
</feature>
<comment type="subcellular location">
    <subcellularLocation>
        <location evidence="10">Cell membrane</location>
    </subcellularLocation>
    <subcellularLocation>
        <location evidence="1">Endomembrane system</location>
        <topology evidence="1">Multi-pass membrane protein</topology>
    </subcellularLocation>
</comment>
<comment type="pathway">
    <text evidence="2 10">Protein modification; protein glycosylation.</text>
</comment>
<dbReference type="GO" id="GO:0012505">
    <property type="term" value="C:endomembrane system"/>
    <property type="evidence" value="ECO:0007669"/>
    <property type="project" value="UniProtKB-SubCell"/>
</dbReference>
<keyword evidence="5 10" id="KW-0808">Transferase</keyword>
<dbReference type="EMBL" id="CADCWO010000104">
    <property type="protein sequence ID" value="CAA9573606.1"/>
    <property type="molecule type" value="Genomic_DNA"/>
</dbReference>
<evidence type="ECO:0000256" key="8">
    <source>
        <dbReference type="ARBA" id="ARBA00023136"/>
    </source>
</evidence>
<keyword evidence="10" id="KW-1003">Cell membrane</keyword>
<organism evidence="13">
    <name type="scientific">uncultured Synechococcales cyanobacterium</name>
    <dbReference type="NCBI Taxonomy" id="1936017"/>
    <lineage>
        <taxon>Bacteria</taxon>
        <taxon>Bacillati</taxon>
        <taxon>Cyanobacteriota</taxon>
        <taxon>Cyanophyceae</taxon>
        <taxon>Synechococcales</taxon>
        <taxon>environmental samples</taxon>
    </lineage>
</organism>
<evidence type="ECO:0000256" key="7">
    <source>
        <dbReference type="ARBA" id="ARBA00022989"/>
    </source>
</evidence>
<protein>
    <recommendedName>
        <fullName evidence="9 10">Polyprenol-phosphate-mannose--protein mannosyltransferase</fullName>
        <ecNumber evidence="10">2.4.1.-</ecNumber>
    </recommendedName>
</protein>
<proteinExistence type="inferred from homology"/>
<keyword evidence="4 10" id="KW-0328">Glycosyltransferase</keyword>
<dbReference type="PANTHER" id="PTHR10050">
    <property type="entry name" value="DOLICHYL-PHOSPHATE-MANNOSE--PROTEIN MANNOSYLTRANSFERASE"/>
    <property type="match status" value="1"/>
</dbReference>
<dbReference type="Pfam" id="PF16192">
    <property type="entry name" value="PMT_4TMC"/>
    <property type="match status" value="1"/>
</dbReference>
<evidence type="ECO:0000259" key="12">
    <source>
        <dbReference type="Pfam" id="PF16192"/>
    </source>
</evidence>
<evidence type="ECO:0000256" key="1">
    <source>
        <dbReference type="ARBA" id="ARBA00004127"/>
    </source>
</evidence>
<feature type="transmembrane region" description="Helical" evidence="10">
    <location>
        <begin position="414"/>
        <end position="433"/>
    </location>
</feature>
<evidence type="ECO:0000313" key="13">
    <source>
        <dbReference type="EMBL" id="CAA9573606.1"/>
    </source>
</evidence>
<feature type="transmembrane region" description="Helical" evidence="10">
    <location>
        <begin position="18"/>
        <end position="37"/>
    </location>
</feature>
<dbReference type="GO" id="GO:0004169">
    <property type="term" value="F:dolichyl-phosphate-mannose-protein mannosyltransferase activity"/>
    <property type="evidence" value="ECO:0007669"/>
    <property type="project" value="UniProtKB-UniRule"/>
</dbReference>
<evidence type="ECO:0000256" key="3">
    <source>
        <dbReference type="ARBA" id="ARBA00007222"/>
    </source>
</evidence>
<feature type="transmembrane region" description="Helical" evidence="10">
    <location>
        <begin position="344"/>
        <end position="361"/>
    </location>
</feature>
<feature type="domain" description="Protein O-mannosyl-transferase C-terminal four TM" evidence="12">
    <location>
        <begin position="268"/>
        <end position="485"/>
    </location>
</feature>
<dbReference type="GO" id="GO:0005886">
    <property type="term" value="C:plasma membrane"/>
    <property type="evidence" value="ECO:0007669"/>
    <property type="project" value="UniProtKB-SubCell"/>
</dbReference>
<dbReference type="AlphaFoldDB" id="A0A6J4VCG9"/>
<feature type="domain" description="ArnT-like N-terminal" evidence="11">
    <location>
        <begin position="87"/>
        <end position="203"/>
    </location>
</feature>
<keyword evidence="8 10" id="KW-0472">Membrane</keyword>
<keyword evidence="7 10" id="KW-1133">Transmembrane helix</keyword>
<comment type="similarity">
    <text evidence="3 10">Belongs to the glycosyltransferase 39 family.</text>
</comment>
<dbReference type="UniPathway" id="UPA00378"/>
<dbReference type="InterPro" id="IPR003342">
    <property type="entry name" value="ArnT-like_N"/>
</dbReference>
<keyword evidence="6 10" id="KW-0812">Transmembrane</keyword>
<sequence>MLRLLTVSSRKLLPRSSWFWLGLAGVVCLAAALRFWGLGRFNTLVFDEVYFAKFGYNYLNGTPFFDAHPPLGKYLIALGIRLGGFNPFGYRWMNALTGSLIPLLIAAIAYELSRRRSYALIAGLFAAVDGLLLVESRYALINIYLLFFGLLGQWLFLLALTTRGAKRWLRLSLAGASLGGAIAVKWNGLGFLLGIYLIWICAWGIQKFISPRSSAFPEVSDSLSEGTPLQKLGEIHFLQLFLYIPIIAFLVYRLEWGLHLRQNPSVGFWQLQQQMLSYHERIGNGPSVHPYCSAWFTWPLMIRPVDYFYQTALTTSEPVPVVGPRLPQNAAKVIYDVHAMGNPALWWLSTAAIVILIWALVRRIEAWFVVEPNAAVHLGQRYMMSGAEFWLPLYLVLNYSANLLPWIDVSRCTFLYHYMPASLYSLMAIAWLVDRWVQSVHPLFRGLGITIIFLVLLAFVFWLPIYLGLPLSPEGFRMRMWFPSWI</sequence>
<name>A0A6J4VCG9_9CYAN</name>
<gene>
    <name evidence="13" type="ORF">AVDCRST_MAG81-2126</name>
</gene>
<evidence type="ECO:0000256" key="6">
    <source>
        <dbReference type="ARBA" id="ARBA00022692"/>
    </source>
</evidence>
<dbReference type="InterPro" id="IPR027005">
    <property type="entry name" value="PMT-like"/>
</dbReference>
<evidence type="ECO:0000256" key="10">
    <source>
        <dbReference type="RuleBase" id="RU367007"/>
    </source>
</evidence>